<proteinExistence type="predicted"/>
<keyword evidence="3" id="KW-1185">Reference proteome</keyword>
<dbReference type="Proteomes" id="UP001174208">
    <property type="component" value="Unassembled WGS sequence"/>
</dbReference>
<evidence type="ECO:0000256" key="1">
    <source>
        <dbReference type="SAM" id="MobiDB-lite"/>
    </source>
</evidence>
<dbReference type="RefSeq" id="WP_301209949.1">
    <property type="nucleotide sequence ID" value="NZ_JAROCF010000001.1"/>
</dbReference>
<name>A0ABT8K7L2_9MICO</name>
<dbReference type="EMBL" id="JAROCF010000001">
    <property type="protein sequence ID" value="MDN4613137.1"/>
    <property type="molecule type" value="Genomic_DNA"/>
</dbReference>
<evidence type="ECO:0000313" key="3">
    <source>
        <dbReference type="Proteomes" id="UP001174208"/>
    </source>
</evidence>
<organism evidence="2 3">
    <name type="scientific">Leifsonia williamsii</name>
    <dbReference type="NCBI Taxonomy" id="3035919"/>
    <lineage>
        <taxon>Bacteria</taxon>
        <taxon>Bacillati</taxon>
        <taxon>Actinomycetota</taxon>
        <taxon>Actinomycetes</taxon>
        <taxon>Micrococcales</taxon>
        <taxon>Microbacteriaceae</taxon>
        <taxon>Leifsonia</taxon>
    </lineage>
</organism>
<reference evidence="2" key="1">
    <citation type="submission" date="2023-06" db="EMBL/GenBank/DDBJ databases">
        <title>MT1 and MT2 Draft Genomes of Novel Species.</title>
        <authorList>
            <person name="Venkateswaran K."/>
        </authorList>
    </citation>
    <scope>NUCLEOTIDE SEQUENCE</scope>
    <source>
        <strain evidence="2">F6_8S_P_1B</strain>
    </source>
</reference>
<feature type="region of interest" description="Disordered" evidence="1">
    <location>
        <begin position="79"/>
        <end position="134"/>
    </location>
</feature>
<protein>
    <submittedName>
        <fullName evidence="2">Uncharacterized protein</fullName>
    </submittedName>
</protein>
<gene>
    <name evidence="2" type="ORF">P5G50_01620</name>
</gene>
<accession>A0ABT8K7L2</accession>
<comment type="caution">
    <text evidence="2">The sequence shown here is derived from an EMBL/GenBank/DDBJ whole genome shotgun (WGS) entry which is preliminary data.</text>
</comment>
<evidence type="ECO:0000313" key="2">
    <source>
        <dbReference type="EMBL" id="MDN4613137.1"/>
    </source>
</evidence>
<sequence length="134" mass="14436">MIIMRVIVMDTRNMRPELQSGLIGVVGSFSPSLEEKKECVETVSRYAMDGWAIAADPLTPIGRLAALTAEAACVPFVRLNDPRRPQQRARSMGATRSPERDSADLDGSPFPALTPELRNGGVGPTGSRIENGGR</sequence>